<feature type="signal peptide" evidence="13">
    <location>
        <begin position="1"/>
        <end position="28"/>
    </location>
</feature>
<dbReference type="PANTHER" id="PTHR12145:SF36">
    <property type="entry name" value="MANNAN ENDO-1,6-ALPHA-MANNOSIDASE DCW1"/>
    <property type="match status" value="1"/>
</dbReference>
<gene>
    <name evidence="14" type="ORF">PICMEDRAFT_114024</name>
</gene>
<dbReference type="Proteomes" id="UP000094455">
    <property type="component" value="Unassembled WGS sequence"/>
</dbReference>
<comment type="similarity">
    <text evidence="3 11">Belongs to the glycosyl hydrolase 76 family.</text>
</comment>
<dbReference type="GeneID" id="30176472"/>
<dbReference type="GO" id="GO:0008496">
    <property type="term" value="F:mannan endo-1,6-alpha-mannosidase activity"/>
    <property type="evidence" value="ECO:0007669"/>
    <property type="project" value="UniProtKB-UniRule"/>
</dbReference>
<dbReference type="GO" id="GO:0016052">
    <property type="term" value="P:carbohydrate catabolic process"/>
    <property type="evidence" value="ECO:0007669"/>
    <property type="project" value="InterPro"/>
</dbReference>
<evidence type="ECO:0000313" key="14">
    <source>
        <dbReference type="EMBL" id="ODQ47469.1"/>
    </source>
</evidence>
<keyword evidence="8" id="KW-0325">Glycoprotein</keyword>
<evidence type="ECO:0000256" key="12">
    <source>
        <dbReference type="SAM" id="Phobius"/>
    </source>
</evidence>
<keyword evidence="6 11" id="KW-0378">Hydrolase</keyword>
<keyword evidence="15" id="KW-1185">Reference proteome</keyword>
<dbReference type="OrthoDB" id="4187847at2759"/>
<feature type="transmembrane region" description="Helical" evidence="12">
    <location>
        <begin position="440"/>
        <end position="461"/>
    </location>
</feature>
<evidence type="ECO:0000256" key="13">
    <source>
        <dbReference type="SAM" id="SignalP"/>
    </source>
</evidence>
<evidence type="ECO:0000256" key="8">
    <source>
        <dbReference type="ARBA" id="ARBA00023180"/>
    </source>
</evidence>
<keyword evidence="12" id="KW-0812">Transmembrane</keyword>
<sequence length="462" mass="50996">MLEKQTRIAWSRCLCLIGAVLYAPSVQALSLEAGDKDSVCAAATPITNGIMDYYEGTRIGGAVGLFQPPYYWWEAGEIFGGMIDTWAWCGNHTYENIIYEALMAQKGPNGDYVPKNQSFTEGNDDQAFWGLTVMEATERNFTNPPADELGWLALSQGVYNTMLSRWDSADCGGGLRWQIFQWNSGYDYKNTISNSCLFNMAARLARYTQNDTYIDTAEMVWDWLMDVKYIQNKSDGYNIIDGANIGNNNCTTFETNTWSYNYGILMAGTAYLYNFTNEQIWLDRLTGIYNGFESTFINASTGILYEHMCQETGNCNNDQRSFKSIVSRCLGQTAVLVPSFRDKIMTIINKSAEGAAKSCSGGSDGHTCGINWSYGGWDGWYGLGEQISALEIIQNTLVLQVPPPLTNSTGGTSKGDVNAGLTSHETTNKNEITVTSKDKAGAGVLTAIVLIIFVAISTWVLI</sequence>
<evidence type="ECO:0000256" key="5">
    <source>
        <dbReference type="ARBA" id="ARBA00022729"/>
    </source>
</evidence>
<evidence type="ECO:0000256" key="4">
    <source>
        <dbReference type="ARBA" id="ARBA00012350"/>
    </source>
</evidence>
<keyword evidence="10" id="KW-0961">Cell wall biogenesis/degradation</keyword>
<dbReference type="Pfam" id="PF03663">
    <property type="entry name" value="Glyco_hydro_76"/>
    <property type="match status" value="1"/>
</dbReference>
<evidence type="ECO:0000313" key="15">
    <source>
        <dbReference type="Proteomes" id="UP000094455"/>
    </source>
</evidence>
<keyword evidence="5 13" id="KW-0732">Signal</keyword>
<dbReference type="STRING" id="763406.A0A1E3NMY6"/>
<accession>A0A1E3NMY6</accession>
<evidence type="ECO:0000256" key="2">
    <source>
        <dbReference type="ARBA" id="ARBA00004308"/>
    </source>
</evidence>
<comment type="subcellular location">
    <subcellularLocation>
        <location evidence="2">Endomembrane system</location>
    </subcellularLocation>
</comment>
<keyword evidence="7 12" id="KW-0472">Membrane</keyword>
<dbReference type="EMBL" id="KV454002">
    <property type="protein sequence ID" value="ODQ47469.1"/>
    <property type="molecule type" value="Genomic_DNA"/>
</dbReference>
<dbReference type="SUPFAM" id="SSF48208">
    <property type="entry name" value="Six-hairpin glycosidases"/>
    <property type="match status" value="1"/>
</dbReference>
<dbReference type="PIRSF" id="PIRSF016302">
    <property type="entry name" value="Man_a_manosd"/>
    <property type="match status" value="1"/>
</dbReference>
<evidence type="ECO:0000256" key="11">
    <source>
        <dbReference type="PIRNR" id="PIRNR016302"/>
    </source>
</evidence>
<organism evidence="14 15">
    <name type="scientific">Pichia membranifaciens NRRL Y-2026</name>
    <dbReference type="NCBI Taxonomy" id="763406"/>
    <lineage>
        <taxon>Eukaryota</taxon>
        <taxon>Fungi</taxon>
        <taxon>Dikarya</taxon>
        <taxon>Ascomycota</taxon>
        <taxon>Saccharomycotina</taxon>
        <taxon>Pichiomycetes</taxon>
        <taxon>Pichiales</taxon>
        <taxon>Pichiaceae</taxon>
        <taxon>Pichia</taxon>
    </lineage>
</organism>
<keyword evidence="12" id="KW-1133">Transmembrane helix</keyword>
<evidence type="ECO:0000256" key="9">
    <source>
        <dbReference type="ARBA" id="ARBA00023295"/>
    </source>
</evidence>
<evidence type="ECO:0000256" key="10">
    <source>
        <dbReference type="ARBA" id="ARBA00023316"/>
    </source>
</evidence>
<name>A0A1E3NMY6_9ASCO</name>
<protein>
    <recommendedName>
        <fullName evidence="4 11">Mannan endo-1,6-alpha-mannosidase</fullName>
        <ecNumber evidence="4 11">3.2.1.101</ecNumber>
    </recommendedName>
</protein>
<comment type="catalytic activity">
    <reaction evidence="1 11">
        <text>Random hydrolysis of (1-&gt;6)-alpha-D-mannosidic linkages in unbranched (1-&gt;6)-mannans.</text>
        <dbReference type="EC" id="3.2.1.101"/>
    </reaction>
</comment>
<dbReference type="RefSeq" id="XP_019018582.1">
    <property type="nucleotide sequence ID" value="XM_019159785.1"/>
</dbReference>
<evidence type="ECO:0000256" key="6">
    <source>
        <dbReference type="ARBA" id="ARBA00022801"/>
    </source>
</evidence>
<dbReference type="Gene3D" id="1.50.10.20">
    <property type="match status" value="1"/>
</dbReference>
<feature type="chain" id="PRO_5009133431" description="Mannan endo-1,6-alpha-mannosidase" evidence="13">
    <location>
        <begin position="29"/>
        <end position="462"/>
    </location>
</feature>
<evidence type="ECO:0000256" key="7">
    <source>
        <dbReference type="ARBA" id="ARBA00023136"/>
    </source>
</evidence>
<dbReference type="EC" id="3.2.1.101" evidence="4 11"/>
<keyword evidence="9 11" id="KW-0326">Glycosidase</keyword>
<dbReference type="PANTHER" id="PTHR12145">
    <property type="entry name" value="MANNAN ENDO-1,6-ALPHA-MANNOSIDASE DCW1"/>
    <property type="match status" value="1"/>
</dbReference>
<dbReference type="InterPro" id="IPR008928">
    <property type="entry name" value="6-hairpin_glycosidase_sf"/>
</dbReference>
<evidence type="ECO:0000256" key="3">
    <source>
        <dbReference type="ARBA" id="ARBA00009699"/>
    </source>
</evidence>
<dbReference type="InterPro" id="IPR005198">
    <property type="entry name" value="Glyco_hydro_76"/>
</dbReference>
<dbReference type="InterPro" id="IPR014480">
    <property type="entry name" value="Mannan-1_6-alpha_mannosidase"/>
</dbReference>
<dbReference type="FunFam" id="1.50.10.20:FF:000006">
    <property type="entry name" value="Mannan endo-1,6-alpha-mannosidase"/>
    <property type="match status" value="1"/>
</dbReference>
<reference evidence="14 15" key="1">
    <citation type="journal article" date="2016" name="Proc. Natl. Acad. Sci. U.S.A.">
        <title>Comparative genomics of biotechnologically important yeasts.</title>
        <authorList>
            <person name="Riley R."/>
            <person name="Haridas S."/>
            <person name="Wolfe K.H."/>
            <person name="Lopes M.R."/>
            <person name="Hittinger C.T."/>
            <person name="Goeker M."/>
            <person name="Salamov A.A."/>
            <person name="Wisecaver J.H."/>
            <person name="Long T.M."/>
            <person name="Calvey C.H."/>
            <person name="Aerts A.L."/>
            <person name="Barry K.W."/>
            <person name="Choi C."/>
            <person name="Clum A."/>
            <person name="Coughlan A.Y."/>
            <person name="Deshpande S."/>
            <person name="Douglass A.P."/>
            <person name="Hanson S.J."/>
            <person name="Klenk H.-P."/>
            <person name="LaButti K.M."/>
            <person name="Lapidus A."/>
            <person name="Lindquist E.A."/>
            <person name="Lipzen A.M."/>
            <person name="Meier-Kolthoff J.P."/>
            <person name="Ohm R.A."/>
            <person name="Otillar R.P."/>
            <person name="Pangilinan J.L."/>
            <person name="Peng Y."/>
            <person name="Rokas A."/>
            <person name="Rosa C.A."/>
            <person name="Scheuner C."/>
            <person name="Sibirny A.A."/>
            <person name="Slot J.C."/>
            <person name="Stielow J.B."/>
            <person name="Sun H."/>
            <person name="Kurtzman C.P."/>
            <person name="Blackwell M."/>
            <person name="Grigoriev I.V."/>
            <person name="Jeffries T.W."/>
        </authorList>
    </citation>
    <scope>NUCLEOTIDE SEQUENCE [LARGE SCALE GENOMIC DNA]</scope>
    <source>
        <strain evidence="14 15">NRRL Y-2026</strain>
    </source>
</reference>
<proteinExistence type="inferred from homology"/>
<dbReference type="GO" id="GO:0007117">
    <property type="term" value="P:budding cell bud growth"/>
    <property type="evidence" value="ECO:0007669"/>
    <property type="project" value="TreeGrafter"/>
</dbReference>
<evidence type="ECO:0000256" key="1">
    <source>
        <dbReference type="ARBA" id="ARBA00001452"/>
    </source>
</evidence>
<dbReference type="GO" id="GO:0012505">
    <property type="term" value="C:endomembrane system"/>
    <property type="evidence" value="ECO:0007669"/>
    <property type="project" value="UniProtKB-SubCell"/>
</dbReference>
<dbReference type="GO" id="GO:0071555">
    <property type="term" value="P:cell wall organization"/>
    <property type="evidence" value="ECO:0007669"/>
    <property type="project" value="UniProtKB-KW"/>
</dbReference>
<dbReference type="AlphaFoldDB" id="A0A1E3NMY6"/>
<dbReference type="GO" id="GO:0009272">
    <property type="term" value="P:fungal-type cell wall biogenesis"/>
    <property type="evidence" value="ECO:0007669"/>
    <property type="project" value="UniProtKB-ARBA"/>
</dbReference>